<dbReference type="InterPro" id="IPR004045">
    <property type="entry name" value="Glutathione_S-Trfase_N"/>
</dbReference>
<feature type="domain" description="GST N-terminal" evidence="2">
    <location>
        <begin position="326"/>
        <end position="407"/>
    </location>
</feature>
<dbReference type="Proteomes" id="UP001552299">
    <property type="component" value="Unassembled WGS sequence"/>
</dbReference>
<dbReference type="PROSITE" id="PS50404">
    <property type="entry name" value="GST_NTER"/>
    <property type="match status" value="3"/>
</dbReference>
<evidence type="ECO:0000313" key="3">
    <source>
        <dbReference type="EMBL" id="KAL0911647.1"/>
    </source>
</evidence>
<dbReference type="SFLD" id="SFLDG00358">
    <property type="entry name" value="Main_(cytGST)"/>
    <property type="match status" value="2"/>
</dbReference>
<accession>A0ABD0UMQ4</accession>
<dbReference type="FunFam" id="3.40.30.10:FF:000091">
    <property type="entry name" value="Glutathione S-transferase L2, chloroplastic"/>
    <property type="match status" value="3"/>
</dbReference>
<gene>
    <name evidence="3" type="ORF">M5K25_019801</name>
</gene>
<evidence type="ECO:0000259" key="2">
    <source>
        <dbReference type="PROSITE" id="PS50404"/>
    </source>
</evidence>
<evidence type="ECO:0000313" key="4">
    <source>
        <dbReference type="Proteomes" id="UP001552299"/>
    </source>
</evidence>
<dbReference type="GO" id="GO:0004364">
    <property type="term" value="F:glutathione transferase activity"/>
    <property type="evidence" value="ECO:0007669"/>
    <property type="project" value="UniProtKB-ARBA"/>
</dbReference>
<dbReference type="Gene3D" id="3.40.30.10">
    <property type="entry name" value="Glutaredoxin"/>
    <property type="match status" value="3"/>
</dbReference>
<dbReference type="CDD" id="cd03203">
    <property type="entry name" value="GST_C_Lambda"/>
    <property type="match status" value="2"/>
</dbReference>
<dbReference type="Pfam" id="PF13417">
    <property type="entry name" value="GST_N_3"/>
    <property type="match status" value="3"/>
</dbReference>
<dbReference type="InterPro" id="IPR044629">
    <property type="entry name" value="GSTL1/2/3"/>
</dbReference>
<comment type="similarity">
    <text evidence="1">Belongs to the GST superfamily. HSP26 family.</text>
</comment>
<dbReference type="EMBL" id="JANQDX010000015">
    <property type="protein sequence ID" value="KAL0911647.1"/>
    <property type="molecule type" value="Genomic_DNA"/>
</dbReference>
<dbReference type="PANTHER" id="PTHR44328:SF16">
    <property type="entry name" value="PROTEIN IN2-1 HOMOLOG B"/>
    <property type="match status" value="1"/>
</dbReference>
<dbReference type="AlphaFoldDB" id="A0ABD0UMQ4"/>
<protein>
    <recommendedName>
        <fullName evidence="2">GST N-terminal domain-containing protein</fullName>
    </recommendedName>
</protein>
<dbReference type="SUPFAM" id="SSF47616">
    <property type="entry name" value="GST C-terminal domain-like"/>
    <property type="match status" value="2"/>
</dbReference>
<name>A0ABD0UMQ4_DENTH</name>
<keyword evidence="4" id="KW-1185">Reference proteome</keyword>
<comment type="caution">
    <text evidence="3">The sequence shown here is derived from an EMBL/GenBank/DDBJ whole genome shotgun (WGS) entry which is preliminary data.</text>
</comment>
<feature type="domain" description="GST N-terminal" evidence="2">
    <location>
        <begin position="477"/>
        <end position="558"/>
    </location>
</feature>
<proteinExistence type="inferred from homology"/>
<organism evidence="3 4">
    <name type="scientific">Dendrobium thyrsiflorum</name>
    <name type="common">Pinecone-like raceme dendrobium</name>
    <name type="synonym">Orchid</name>
    <dbReference type="NCBI Taxonomy" id="117978"/>
    <lineage>
        <taxon>Eukaryota</taxon>
        <taxon>Viridiplantae</taxon>
        <taxon>Streptophyta</taxon>
        <taxon>Embryophyta</taxon>
        <taxon>Tracheophyta</taxon>
        <taxon>Spermatophyta</taxon>
        <taxon>Magnoliopsida</taxon>
        <taxon>Liliopsida</taxon>
        <taxon>Asparagales</taxon>
        <taxon>Orchidaceae</taxon>
        <taxon>Epidendroideae</taxon>
        <taxon>Malaxideae</taxon>
        <taxon>Dendrobiinae</taxon>
        <taxon>Dendrobium</taxon>
    </lineage>
</organism>
<dbReference type="SUPFAM" id="SSF52833">
    <property type="entry name" value="Thioredoxin-like"/>
    <property type="match status" value="3"/>
</dbReference>
<reference evidence="3 4" key="1">
    <citation type="journal article" date="2024" name="Plant Biotechnol. J.">
        <title>Dendrobium thyrsiflorum genome and its molecular insights into genes involved in important horticultural traits.</title>
        <authorList>
            <person name="Chen B."/>
            <person name="Wang J.Y."/>
            <person name="Zheng P.J."/>
            <person name="Li K.L."/>
            <person name="Liang Y.M."/>
            <person name="Chen X.F."/>
            <person name="Zhang C."/>
            <person name="Zhao X."/>
            <person name="He X."/>
            <person name="Zhang G.Q."/>
            <person name="Liu Z.J."/>
            <person name="Xu Q."/>
        </authorList>
    </citation>
    <scope>NUCLEOTIDE SEQUENCE [LARGE SCALE GENOMIC DNA]</scope>
    <source>
        <strain evidence="3">GZMU011</strain>
    </source>
</reference>
<evidence type="ECO:0000256" key="1">
    <source>
        <dbReference type="ARBA" id="ARBA00009929"/>
    </source>
</evidence>
<dbReference type="InterPro" id="IPR040079">
    <property type="entry name" value="Glutathione_S-Trfase"/>
</dbReference>
<sequence>METTLSSFLPSPMTFSRTNFQERCHNCFLKSRSPFSLPFYKSKLGSFASHLQINPKLKHERRFKFFAMAAAVASYTKEELAPSLDATSEPPALFDGTTRLYISYVCPFAQRTWIARNYKGLQEKIKLVPIDLQNRPAWYKEKVYSVNKVPSLEHNNEVTGESLDLLKYIDEHFEGPSLLPDDPEKKKFAEELLAFSDSFNGALYRNLPAKGDVSEEVDAAFNKIEEYLSKFDDGPFFLGQFSLVDIAYAPFIERFQLLLADIKNYDITKGRPKLALLIEELNKIDAYSHTRYDPQELIATTKKSNTKEELPPPLDSSAELPALFDGTTRLYISYTCPYAQRIWIARNYKGLQEKIKLVPIDLQNRPAWYKEKVYSGNKVPSLEHNNEVRGESLDLLKYLDEHFEGPSMLPDVDIAYAPIIERIQLFFSALRNYDITNGRPKLAVWIEYEAEAREGSYKEELPPTLDATAEPPALFDGTTRLYIAYICPFAQRTWIARNYKGLQDKIELVPLDLQNRPAWYKEKVYPGNKVPSLEHNNEVKGESLDLLKYIDEHFEGPSLFPDDPEKKKFAEELLAYSDSFNVASFRELPAKGDVGEGVDAAFNKIEEYLSKFDDGPFFLGQFSLVDIAYAPFIERFQLFLAELKNYEITKGRPKLALWIEELNKIDAYSQTKRDSQELIASVKKKFGVFVFKLEA</sequence>
<dbReference type="Pfam" id="PF13410">
    <property type="entry name" value="GST_C_2"/>
    <property type="match status" value="2"/>
</dbReference>
<dbReference type="PANTHER" id="PTHR44328">
    <property type="entry name" value="GLUTATHIONE S-TRANSFERASE L1"/>
    <property type="match status" value="1"/>
</dbReference>
<dbReference type="InterPro" id="IPR036282">
    <property type="entry name" value="Glutathione-S-Trfase_C_sf"/>
</dbReference>
<feature type="domain" description="GST N-terminal" evidence="2">
    <location>
        <begin position="96"/>
        <end position="177"/>
    </location>
</feature>
<dbReference type="SFLD" id="SFLDS00019">
    <property type="entry name" value="Glutathione_Transferase_(cytos"/>
    <property type="match status" value="2"/>
</dbReference>
<dbReference type="Gene3D" id="1.20.1050.10">
    <property type="match status" value="2"/>
</dbReference>
<dbReference type="InterPro" id="IPR036249">
    <property type="entry name" value="Thioredoxin-like_sf"/>
</dbReference>
<dbReference type="FunFam" id="1.20.1050.10:FF:000041">
    <property type="entry name" value="Lambda class glutathione S-transferase"/>
    <property type="match status" value="2"/>
</dbReference>